<dbReference type="RefSeq" id="WP_170171187.1">
    <property type="nucleotide sequence ID" value="NZ_JABEOV010000024.1"/>
</dbReference>
<evidence type="ECO:0000313" key="4">
    <source>
        <dbReference type="EMBL" id="NVP32404.1"/>
    </source>
</evidence>
<dbReference type="AlphaFoldDB" id="A0A7Y7QY10"/>
<dbReference type="Pfam" id="PF07221">
    <property type="entry name" value="GlcNAc_2-epim"/>
    <property type="match status" value="1"/>
</dbReference>
<evidence type="ECO:0000256" key="2">
    <source>
        <dbReference type="ARBA" id="ARBA00023235"/>
    </source>
</evidence>
<protein>
    <submittedName>
        <fullName evidence="4">AGE family epimerase/isomerase</fullName>
    </submittedName>
    <submittedName>
        <fullName evidence="3">Mannose-6-phosphate isomerase</fullName>
    </submittedName>
</protein>
<name>A0A7Y7QY10_9SPHN</name>
<keyword evidence="2 4" id="KW-0413">Isomerase</keyword>
<dbReference type="SUPFAM" id="SSF48208">
    <property type="entry name" value="Six-hairpin glycosidases"/>
    <property type="match status" value="1"/>
</dbReference>
<proteinExistence type="inferred from homology"/>
<sequence>MSRGLAAGTLRLRAWLFDTALSLWWDRGADHERGGFFDQLALHGAESPDLPKRVRVQARQIIVFAEAGRLGWQGPWPDAVAQGLAFLPCYRRGDGLYCASVDANGMCVASTPDLYDQAFVLFAFAAAFRALGQPAALCASAVALLERLDALLAHPVAGYREEASPPRTPLRSNPHMHLLEAMLAWVAAGVHDPFTSVAHAIVRLARERLIDPRTGAIGELYDDGWAFAAGAGGRVREPGHQFEWAYLLDEAQRLLGGDHCRVVADLLAFGAFGVIDGRVVSAVDHRGRITDASCRLWAQTERLRAMIRMQERASGPVANACGAAALESLETVERFLYAAPRGLWRERMDLAGGWIDESAPASSLYHLVTAIAGLPIHSAIGPARMNGRSR</sequence>
<evidence type="ECO:0000256" key="1">
    <source>
        <dbReference type="ARBA" id="ARBA00008558"/>
    </source>
</evidence>
<dbReference type="InterPro" id="IPR010819">
    <property type="entry name" value="AGE/CE"/>
</dbReference>
<dbReference type="InterPro" id="IPR012341">
    <property type="entry name" value="6hp_glycosidase-like_sf"/>
</dbReference>
<comment type="similarity">
    <text evidence="1">Belongs to the N-acylglucosamine 2-epimerase family.</text>
</comment>
<dbReference type="Proteomes" id="UP000557656">
    <property type="component" value="Unassembled WGS sequence"/>
</dbReference>
<evidence type="ECO:0000313" key="3">
    <source>
        <dbReference type="EMBL" id="NNG54911.1"/>
    </source>
</evidence>
<evidence type="ECO:0000313" key="6">
    <source>
        <dbReference type="Proteomes" id="UP000557656"/>
    </source>
</evidence>
<dbReference type="Gene3D" id="1.50.10.10">
    <property type="match status" value="1"/>
</dbReference>
<dbReference type="Proteomes" id="UP000531581">
    <property type="component" value="Unassembled WGS sequence"/>
</dbReference>
<dbReference type="EMBL" id="JABEOV010000024">
    <property type="protein sequence ID" value="NNG54911.1"/>
    <property type="molecule type" value="Genomic_DNA"/>
</dbReference>
<accession>A0A7Y7QY10</accession>
<dbReference type="EMBL" id="JABYQV010000014">
    <property type="protein sequence ID" value="NVP32404.1"/>
    <property type="molecule type" value="Genomic_DNA"/>
</dbReference>
<comment type="caution">
    <text evidence="4">The sequence shown here is derived from an EMBL/GenBank/DDBJ whole genome shotgun (WGS) entry which is preliminary data.</text>
</comment>
<organism evidence="4 5">
    <name type="scientific">Sphingomonas sanguinis</name>
    <dbReference type="NCBI Taxonomy" id="33051"/>
    <lineage>
        <taxon>Bacteria</taxon>
        <taxon>Pseudomonadati</taxon>
        <taxon>Pseudomonadota</taxon>
        <taxon>Alphaproteobacteria</taxon>
        <taxon>Sphingomonadales</taxon>
        <taxon>Sphingomonadaceae</taxon>
        <taxon>Sphingomonas</taxon>
    </lineage>
</organism>
<gene>
    <name evidence="3" type="ORF">HKX05_16295</name>
    <name evidence="4" type="ORF">HLV41_15285</name>
</gene>
<keyword evidence="6" id="KW-1185">Reference proteome</keyword>
<dbReference type="GO" id="GO:0005975">
    <property type="term" value="P:carbohydrate metabolic process"/>
    <property type="evidence" value="ECO:0007669"/>
    <property type="project" value="InterPro"/>
</dbReference>
<evidence type="ECO:0000313" key="5">
    <source>
        <dbReference type="Proteomes" id="UP000531581"/>
    </source>
</evidence>
<dbReference type="InterPro" id="IPR008928">
    <property type="entry name" value="6-hairpin_glycosidase_sf"/>
</dbReference>
<dbReference type="PANTHER" id="PTHR15108">
    <property type="entry name" value="N-ACYLGLUCOSAMINE-2-EPIMERASE"/>
    <property type="match status" value="1"/>
</dbReference>
<dbReference type="GO" id="GO:0016853">
    <property type="term" value="F:isomerase activity"/>
    <property type="evidence" value="ECO:0007669"/>
    <property type="project" value="UniProtKB-KW"/>
</dbReference>
<reference evidence="5 6" key="1">
    <citation type="submission" date="2020-05" db="EMBL/GenBank/DDBJ databases">
        <title>Draft Genome Sequences of Sphingomonas sp. Isolated from the International Space Station.</title>
        <authorList>
            <person name="Bijlani S."/>
            <person name="Singh N.K."/>
            <person name="Mason C.E."/>
            <person name="Wang C.C."/>
            <person name="Venkateswaran K."/>
        </authorList>
    </citation>
    <scope>NUCLEOTIDE SEQUENCE [LARGE SCALE GENOMIC DNA]</scope>
    <source>
        <strain evidence="3 6">IIF7SW-B5</strain>
        <strain evidence="4">ISS-IIF7SWP</strain>
    </source>
</reference>